<keyword evidence="3" id="KW-1185">Reference proteome</keyword>
<dbReference type="GeneID" id="107224700"/>
<evidence type="ECO:0000313" key="4">
    <source>
        <dbReference type="RefSeq" id="XP_015520353.2"/>
    </source>
</evidence>
<dbReference type="RefSeq" id="XP_015520353.2">
    <property type="nucleotide sequence ID" value="XM_015664867.2"/>
</dbReference>
<dbReference type="OrthoDB" id="10425767at2759"/>
<feature type="compositionally biased region" description="Pro residues" evidence="1">
    <location>
        <begin position="7"/>
        <end position="18"/>
    </location>
</feature>
<keyword evidence="2" id="KW-0812">Transmembrane</keyword>
<gene>
    <name evidence="4" type="primary">LOC107224700</name>
</gene>
<reference evidence="4" key="1">
    <citation type="submission" date="2025-08" db="UniProtKB">
        <authorList>
            <consortium name="RefSeq"/>
        </authorList>
    </citation>
    <scope>IDENTIFICATION</scope>
    <source>
        <tissue evidence="4">Thorax and Abdomen</tissue>
    </source>
</reference>
<evidence type="ECO:0000256" key="2">
    <source>
        <dbReference type="SAM" id="Phobius"/>
    </source>
</evidence>
<dbReference type="InParanoid" id="A0A6J0C1M6"/>
<dbReference type="AlphaFoldDB" id="A0A6J0C1M6"/>
<organism evidence="4">
    <name type="scientific">Neodiprion lecontei</name>
    <name type="common">Redheaded pine sawfly</name>
    <dbReference type="NCBI Taxonomy" id="441921"/>
    <lineage>
        <taxon>Eukaryota</taxon>
        <taxon>Metazoa</taxon>
        <taxon>Ecdysozoa</taxon>
        <taxon>Arthropoda</taxon>
        <taxon>Hexapoda</taxon>
        <taxon>Insecta</taxon>
        <taxon>Pterygota</taxon>
        <taxon>Neoptera</taxon>
        <taxon>Endopterygota</taxon>
        <taxon>Hymenoptera</taxon>
        <taxon>Tenthredinoidea</taxon>
        <taxon>Diprionidae</taxon>
        <taxon>Diprioninae</taxon>
        <taxon>Neodiprion</taxon>
    </lineage>
</organism>
<name>A0A6J0C1M6_NEOLC</name>
<evidence type="ECO:0000313" key="3">
    <source>
        <dbReference type="Proteomes" id="UP000829291"/>
    </source>
</evidence>
<keyword evidence="2" id="KW-1133">Transmembrane helix</keyword>
<feature type="transmembrane region" description="Helical" evidence="2">
    <location>
        <begin position="122"/>
        <end position="142"/>
    </location>
</feature>
<feature type="region of interest" description="Disordered" evidence="1">
    <location>
        <begin position="1"/>
        <end position="44"/>
    </location>
</feature>
<keyword evidence="2" id="KW-0472">Membrane</keyword>
<proteinExistence type="predicted"/>
<dbReference type="KEGG" id="nlo:107224700"/>
<accession>A0A6J0C1M6</accession>
<sequence>MPDKPEPSAPEPDSPPPSYSSLMASQSQGTYVPVPMESSQPAPYPTTVPVQQDTTSYYNPVNQVPMENGKPMSQPGFNITPYASTTYAPIVNEPPVVHVITPNRTIVASSQATNSRSKRSRYLTVLAAIGAIFIMIGVGSRMHQRTQERQLQQKRAHKVLRRQIQEELGDRGDFNDYDHFRREFEDPIMWNSGGNRYKRSITSVLPNRDYDFEALNRAAISFVKQLPQLKNLDSRPTVYDADHRFGHSLFKRNTMNKRLQGHVKRRYVKPNAGLRGTPITSCS</sequence>
<dbReference type="Proteomes" id="UP000829291">
    <property type="component" value="Chromosome 2"/>
</dbReference>
<protein>
    <submittedName>
        <fullName evidence="4">Uncharacterized protein LOC107224700</fullName>
    </submittedName>
</protein>
<evidence type="ECO:0000256" key="1">
    <source>
        <dbReference type="SAM" id="MobiDB-lite"/>
    </source>
</evidence>